<organism evidence="1 2">
    <name type="scientific">Coemansia aciculifera</name>
    <dbReference type="NCBI Taxonomy" id="417176"/>
    <lineage>
        <taxon>Eukaryota</taxon>
        <taxon>Fungi</taxon>
        <taxon>Fungi incertae sedis</taxon>
        <taxon>Zoopagomycota</taxon>
        <taxon>Kickxellomycotina</taxon>
        <taxon>Kickxellomycetes</taxon>
        <taxon>Kickxellales</taxon>
        <taxon>Kickxellaceae</taxon>
        <taxon>Coemansia</taxon>
    </lineage>
</organism>
<protein>
    <submittedName>
        <fullName evidence="1">Uncharacterized protein</fullName>
    </submittedName>
</protein>
<evidence type="ECO:0000313" key="1">
    <source>
        <dbReference type="EMBL" id="KAJ2878753.1"/>
    </source>
</evidence>
<reference evidence="1" key="1">
    <citation type="submission" date="2022-07" db="EMBL/GenBank/DDBJ databases">
        <title>Phylogenomic reconstructions and comparative analyses of Kickxellomycotina fungi.</title>
        <authorList>
            <person name="Reynolds N.K."/>
            <person name="Stajich J.E."/>
            <person name="Barry K."/>
            <person name="Grigoriev I.V."/>
            <person name="Crous P."/>
            <person name="Smith M.E."/>
        </authorList>
    </citation>
    <scope>NUCLEOTIDE SEQUENCE</scope>
    <source>
        <strain evidence="1">CBS 190363</strain>
    </source>
</reference>
<proteinExistence type="predicted"/>
<keyword evidence="2" id="KW-1185">Reference proteome</keyword>
<sequence>DSGFEGEDQLAARQINTVGVINPYSVQPASIHRVIIISLPVWIANSVMRALGLRTATVSSEEEVGDEEYVDGDKSAQDIVRQAVENAANPPEPSAKQFVADPEVAAKKAAKKAAKAEARRRRTPLV</sequence>
<dbReference type="EMBL" id="JANBVB010003468">
    <property type="protein sequence ID" value="KAJ2878753.1"/>
    <property type="molecule type" value="Genomic_DNA"/>
</dbReference>
<name>A0ACC1LTJ7_9FUNG</name>
<accession>A0ACC1LTJ7</accession>
<evidence type="ECO:0000313" key="2">
    <source>
        <dbReference type="Proteomes" id="UP001139981"/>
    </source>
</evidence>
<dbReference type="Proteomes" id="UP001139981">
    <property type="component" value="Unassembled WGS sequence"/>
</dbReference>
<comment type="caution">
    <text evidence="1">The sequence shown here is derived from an EMBL/GenBank/DDBJ whole genome shotgun (WGS) entry which is preliminary data.</text>
</comment>
<feature type="non-terminal residue" evidence="1">
    <location>
        <position position="1"/>
    </location>
</feature>
<gene>
    <name evidence="1" type="ORF">IWW38_006248</name>
</gene>